<dbReference type="HOGENOM" id="CLU_051987_2_0_9"/>
<organism evidence="5 7">
    <name type="scientific">Enterococcus moraviensis ATCC BAA-383</name>
    <dbReference type="NCBI Taxonomy" id="1158609"/>
    <lineage>
        <taxon>Bacteria</taxon>
        <taxon>Bacillati</taxon>
        <taxon>Bacillota</taxon>
        <taxon>Bacilli</taxon>
        <taxon>Lactobacillales</taxon>
        <taxon>Enterococcaceae</taxon>
        <taxon>Enterococcus</taxon>
    </lineage>
</organism>
<keyword evidence="2" id="KW-0472">Membrane</keyword>
<reference evidence="6 8" key="2">
    <citation type="submission" date="2013-03" db="EMBL/GenBank/DDBJ databases">
        <title>The Genome Sequence of Enterococcus moraviensis BAA-383 (PacBio/Illumina hybrid assembly).</title>
        <authorList>
            <consortium name="The Broad Institute Genomics Platform"/>
            <consortium name="The Broad Institute Genome Sequencing Center for Infectious Disease"/>
            <person name="Earl A."/>
            <person name="Russ C."/>
            <person name="Gilmore M."/>
            <person name="Surin D."/>
            <person name="Walker B."/>
            <person name="Young S."/>
            <person name="Zeng Q."/>
            <person name="Gargeya S."/>
            <person name="Fitzgerald M."/>
            <person name="Haas B."/>
            <person name="Abouelleil A."/>
            <person name="Allen A.W."/>
            <person name="Alvarado L."/>
            <person name="Arachchi H.M."/>
            <person name="Berlin A.M."/>
            <person name="Chapman S.B."/>
            <person name="Gainer-Dewar J."/>
            <person name="Goldberg J."/>
            <person name="Griggs A."/>
            <person name="Gujja S."/>
            <person name="Hansen M."/>
            <person name="Howarth C."/>
            <person name="Imamovic A."/>
            <person name="Ireland A."/>
            <person name="Larimer J."/>
            <person name="McCowan C."/>
            <person name="Murphy C."/>
            <person name="Pearson M."/>
            <person name="Poon T.W."/>
            <person name="Priest M."/>
            <person name="Roberts A."/>
            <person name="Saif S."/>
            <person name="Shea T."/>
            <person name="Sisk P."/>
            <person name="Sykes S."/>
            <person name="Wortman J."/>
            <person name="Nusbaum C."/>
            <person name="Birren B."/>
        </authorList>
    </citation>
    <scope>NUCLEOTIDE SEQUENCE [LARGE SCALE GENOMIC DNA]</scope>
    <source>
        <strain evidence="6 8">ATCC BAA-383</strain>
    </source>
</reference>
<evidence type="ECO:0000256" key="1">
    <source>
        <dbReference type="SAM" id="MobiDB-lite"/>
    </source>
</evidence>
<protein>
    <submittedName>
        <fullName evidence="5">Uncharacterized protein</fullName>
    </submittedName>
</protein>
<evidence type="ECO:0000259" key="3">
    <source>
        <dbReference type="Pfam" id="PF06030"/>
    </source>
</evidence>
<keyword evidence="8" id="KW-1185">Reference proteome</keyword>
<evidence type="ECO:0000313" key="7">
    <source>
        <dbReference type="Proteomes" id="UP000013781"/>
    </source>
</evidence>
<dbReference type="PATRIC" id="fig|1158609.3.peg.3310"/>
<dbReference type="Proteomes" id="UP000013781">
    <property type="component" value="Unassembled WGS sequence"/>
</dbReference>
<dbReference type="RefSeq" id="WP_010766691.1">
    <property type="nucleotide sequence ID" value="NZ_ASWB01000003.1"/>
</dbReference>
<reference evidence="5 7" key="1">
    <citation type="submission" date="2013-02" db="EMBL/GenBank/DDBJ databases">
        <title>The Genome Sequence of Enterococcus moraviensis BAA-383.</title>
        <authorList>
            <consortium name="The Broad Institute Genome Sequencing Platform"/>
            <consortium name="The Broad Institute Genome Sequencing Center for Infectious Disease"/>
            <person name="Earl A.M."/>
            <person name="Gilmore M.S."/>
            <person name="Lebreton F."/>
            <person name="Walker B."/>
            <person name="Young S.K."/>
            <person name="Zeng Q."/>
            <person name="Gargeya S."/>
            <person name="Fitzgerald M."/>
            <person name="Haas B."/>
            <person name="Abouelleil A."/>
            <person name="Alvarado L."/>
            <person name="Arachchi H.M."/>
            <person name="Berlin A.M."/>
            <person name="Chapman S.B."/>
            <person name="Dewar J."/>
            <person name="Goldberg J."/>
            <person name="Griggs A."/>
            <person name="Gujja S."/>
            <person name="Hansen M."/>
            <person name="Howarth C."/>
            <person name="Imamovic A."/>
            <person name="Larimer J."/>
            <person name="McCowan C."/>
            <person name="Murphy C."/>
            <person name="Neiman D."/>
            <person name="Pearson M."/>
            <person name="Priest M."/>
            <person name="Roberts A."/>
            <person name="Saif S."/>
            <person name="Shea T."/>
            <person name="Sisk P."/>
            <person name="Sykes S."/>
            <person name="Wortman J."/>
            <person name="Nusbaum C."/>
            <person name="Birren B."/>
        </authorList>
    </citation>
    <scope>NUCLEOTIDE SEQUENCE [LARGE SCALE GENOMIC DNA]</scope>
    <source>
        <strain evidence="5 7">ATCC BAA-383</strain>
    </source>
</reference>
<feature type="domain" description="WxL Interacting Protein host binding" evidence="4">
    <location>
        <begin position="176"/>
        <end position="304"/>
    </location>
</feature>
<feature type="transmembrane region" description="Helical" evidence="2">
    <location>
        <begin position="315"/>
        <end position="338"/>
    </location>
</feature>
<evidence type="ECO:0000313" key="5">
    <source>
        <dbReference type="EMBL" id="EOH95961.1"/>
    </source>
</evidence>
<proteinExistence type="predicted"/>
<dbReference type="Pfam" id="PF11797">
    <property type="entry name" value="WxLIP_HBD"/>
    <property type="match status" value="1"/>
</dbReference>
<comment type="caution">
    <text evidence="5">The sequence shown here is derived from an EMBL/GenBank/DDBJ whole genome shotgun (WGS) entry which is preliminary data.</text>
</comment>
<dbReference type="EMBL" id="ASWB01000003">
    <property type="protein sequence ID" value="EOT66448.1"/>
    <property type="molecule type" value="Genomic_DNA"/>
</dbReference>
<evidence type="ECO:0000313" key="6">
    <source>
        <dbReference type="EMBL" id="EOT66448.1"/>
    </source>
</evidence>
<feature type="domain" description="WxL Interacting Protein peptidoglycan binding" evidence="3">
    <location>
        <begin position="36"/>
        <end position="154"/>
    </location>
</feature>
<sequence length="392" mass="44850">MMNKRKLLHLIVVVIGVFLLSGIVMMVKANTAWAVSVKPILPKNQYDSEVTYYDLRMIPSQKQNLQLELTNTSDTEQRVTIQINDATTNDDGDIDYSDRSKITPRDKSLKLSLRDVASVAPETTIPAKKTARVTVQLKMPETKFDGMILGGIKVVSSAKEKDTFKADNKNKQGTKTYIVAVKLTETDAPVEAKLNLLNVVPSENSSRNTIKATIQNDQAINLEDITFTARVFQKGSDKLLAQTELTGCRMAPNSNFSFTIEEEKKEFQEGLYQIHLTAKSEATKQEWEWDKELEIKNPTEKKANSPKYNSEKDKITVYIIICVSTFILLLVFLFILLITRNRKERRYKEALSHRKKKQVKNKKNTQRKKNSEGHKRKNTRKKRPIESRQPQK</sequence>
<evidence type="ECO:0000259" key="4">
    <source>
        <dbReference type="Pfam" id="PF11797"/>
    </source>
</evidence>
<evidence type="ECO:0000313" key="8">
    <source>
        <dbReference type="Proteomes" id="UP000014157"/>
    </source>
</evidence>
<keyword evidence="2" id="KW-0812">Transmembrane</keyword>
<dbReference type="Pfam" id="PF06030">
    <property type="entry name" value="WxLIP_PGBD"/>
    <property type="match status" value="1"/>
</dbReference>
<evidence type="ECO:0000256" key="2">
    <source>
        <dbReference type="SAM" id="Phobius"/>
    </source>
</evidence>
<feature type="compositionally biased region" description="Basic residues" evidence="1">
    <location>
        <begin position="353"/>
        <end position="383"/>
    </location>
</feature>
<gene>
    <name evidence="6" type="ORF">I586_02719</name>
    <name evidence="5" type="ORF">UAY_03387</name>
</gene>
<dbReference type="eggNOG" id="COG4072">
    <property type="taxonomic scope" value="Bacteria"/>
</dbReference>
<accession>R2ST41</accession>
<name>R2ST41_9ENTE</name>
<dbReference type="Proteomes" id="UP000014157">
    <property type="component" value="Unassembled WGS sequence"/>
</dbReference>
<dbReference type="EMBL" id="AJAS01000026">
    <property type="protein sequence ID" value="EOH95961.1"/>
    <property type="molecule type" value="Genomic_DNA"/>
</dbReference>
<keyword evidence="2" id="KW-1133">Transmembrane helix</keyword>
<feature type="region of interest" description="Disordered" evidence="1">
    <location>
        <begin position="347"/>
        <end position="392"/>
    </location>
</feature>
<dbReference type="AlphaFoldDB" id="R2ST41"/>
<dbReference type="InterPro" id="IPR021759">
    <property type="entry name" value="WxLIP_HBD"/>
</dbReference>
<dbReference type="OrthoDB" id="2148359at2"/>
<dbReference type="InterPro" id="IPR010317">
    <property type="entry name" value="WxLIP_PGBD"/>
</dbReference>
<dbReference type="STRING" id="155617.RV09_GL001360"/>